<proteinExistence type="predicted"/>
<dbReference type="PROSITE" id="PS51257">
    <property type="entry name" value="PROKAR_LIPOPROTEIN"/>
    <property type="match status" value="1"/>
</dbReference>
<dbReference type="RefSeq" id="WP_309203311.1">
    <property type="nucleotide sequence ID" value="NZ_CP133548.1"/>
</dbReference>
<gene>
    <name evidence="1" type="ORF">Q9312_04170</name>
</gene>
<evidence type="ECO:0008006" key="3">
    <source>
        <dbReference type="Google" id="ProtNLM"/>
    </source>
</evidence>
<name>A0AA51RV74_9GAMM</name>
<sequence length="102" mass="11115">MRYISLIAILMISACATVSEQSLAVKMIESEIELPTNCRQNISIKSGSAFEEYALAKEHATNDARIKAAKAGSTHILITSIKSHVALFLTVVEAKGYVCRDE</sequence>
<accession>A0AA51RV74</accession>
<organism evidence="1 2">
    <name type="scientific">Pleionea litopenaei</name>
    <dbReference type="NCBI Taxonomy" id="3070815"/>
    <lineage>
        <taxon>Bacteria</taxon>
        <taxon>Pseudomonadati</taxon>
        <taxon>Pseudomonadota</taxon>
        <taxon>Gammaproteobacteria</taxon>
        <taxon>Oceanospirillales</taxon>
        <taxon>Pleioneaceae</taxon>
        <taxon>Pleionea</taxon>
    </lineage>
</organism>
<evidence type="ECO:0000313" key="2">
    <source>
        <dbReference type="Proteomes" id="UP001239782"/>
    </source>
</evidence>
<dbReference type="KEGG" id="plei:Q9312_04170"/>
<keyword evidence="2" id="KW-1185">Reference proteome</keyword>
<dbReference type="EMBL" id="CP133548">
    <property type="protein sequence ID" value="WMS88114.1"/>
    <property type="molecule type" value="Genomic_DNA"/>
</dbReference>
<reference evidence="1 2" key="1">
    <citation type="submission" date="2023-08" db="EMBL/GenBank/DDBJ databases">
        <title>Pleionea litopenaei sp. nov., isolated from stomach of juvenile Litopenaeus vannamei.</title>
        <authorList>
            <person name="Rho A.M."/>
            <person name="Hwang C.Y."/>
        </authorList>
    </citation>
    <scope>NUCLEOTIDE SEQUENCE [LARGE SCALE GENOMIC DNA]</scope>
    <source>
        <strain evidence="1 2">HL-JVS1</strain>
    </source>
</reference>
<evidence type="ECO:0000313" key="1">
    <source>
        <dbReference type="EMBL" id="WMS88114.1"/>
    </source>
</evidence>
<dbReference type="AlphaFoldDB" id="A0AA51RV74"/>
<protein>
    <recommendedName>
        <fullName evidence="3">Lipoprotein</fullName>
    </recommendedName>
</protein>
<dbReference type="Proteomes" id="UP001239782">
    <property type="component" value="Chromosome"/>
</dbReference>